<protein>
    <submittedName>
        <fullName evidence="2">Uncharacterized protein</fullName>
    </submittedName>
</protein>
<keyword evidence="3" id="KW-1185">Reference proteome</keyword>
<comment type="caution">
    <text evidence="2">The sequence shown here is derived from an EMBL/GenBank/DDBJ whole genome shotgun (WGS) entry which is preliminary data.</text>
</comment>
<organism evidence="2 3">
    <name type="scientific">Anisodus tanguticus</name>
    <dbReference type="NCBI Taxonomy" id="243964"/>
    <lineage>
        <taxon>Eukaryota</taxon>
        <taxon>Viridiplantae</taxon>
        <taxon>Streptophyta</taxon>
        <taxon>Embryophyta</taxon>
        <taxon>Tracheophyta</taxon>
        <taxon>Spermatophyta</taxon>
        <taxon>Magnoliopsida</taxon>
        <taxon>eudicotyledons</taxon>
        <taxon>Gunneridae</taxon>
        <taxon>Pentapetalae</taxon>
        <taxon>asterids</taxon>
        <taxon>lamiids</taxon>
        <taxon>Solanales</taxon>
        <taxon>Solanaceae</taxon>
        <taxon>Solanoideae</taxon>
        <taxon>Hyoscyameae</taxon>
        <taxon>Anisodus</taxon>
    </lineage>
</organism>
<evidence type="ECO:0000313" key="3">
    <source>
        <dbReference type="Proteomes" id="UP001291623"/>
    </source>
</evidence>
<dbReference type="EMBL" id="JAVYJV010000016">
    <property type="protein sequence ID" value="KAK4350384.1"/>
    <property type="molecule type" value="Genomic_DNA"/>
</dbReference>
<dbReference type="Proteomes" id="UP001291623">
    <property type="component" value="Unassembled WGS sequence"/>
</dbReference>
<sequence>MECILNLGIFLVYNAGNSNSSASLLGESRKNIQNQQVDATRRTQRASTDQPDDNETFQKLESEKLLEDTTDFFTMMNKDYT</sequence>
<gene>
    <name evidence="2" type="ORF">RND71_029697</name>
</gene>
<evidence type="ECO:0000256" key="1">
    <source>
        <dbReference type="SAM" id="MobiDB-lite"/>
    </source>
</evidence>
<feature type="region of interest" description="Disordered" evidence="1">
    <location>
        <begin position="34"/>
        <end position="54"/>
    </location>
</feature>
<accession>A0AAE1RDU0</accession>
<proteinExistence type="predicted"/>
<dbReference type="AlphaFoldDB" id="A0AAE1RDU0"/>
<name>A0AAE1RDU0_9SOLA</name>
<evidence type="ECO:0000313" key="2">
    <source>
        <dbReference type="EMBL" id="KAK4350384.1"/>
    </source>
</evidence>
<reference evidence="2" key="1">
    <citation type="submission" date="2023-12" db="EMBL/GenBank/DDBJ databases">
        <title>Genome assembly of Anisodus tanguticus.</title>
        <authorList>
            <person name="Wang Y.-J."/>
        </authorList>
    </citation>
    <scope>NUCLEOTIDE SEQUENCE</scope>
    <source>
        <strain evidence="2">KB-2021</strain>
        <tissue evidence="2">Leaf</tissue>
    </source>
</reference>